<name>A0A378NTS9_9FIRM</name>
<evidence type="ECO:0000256" key="9">
    <source>
        <dbReference type="PROSITE-ProRule" id="PRU01193"/>
    </source>
</evidence>
<dbReference type="InterPro" id="IPR036318">
    <property type="entry name" value="FAD-bd_PCMH-like_sf"/>
</dbReference>
<dbReference type="Proteomes" id="UP000255234">
    <property type="component" value="Unassembled WGS sequence"/>
</dbReference>
<dbReference type="Gene3D" id="3.30.465.10">
    <property type="match status" value="1"/>
</dbReference>
<dbReference type="PROSITE" id="PS51371">
    <property type="entry name" value="CBS"/>
    <property type="match status" value="2"/>
</dbReference>
<evidence type="ECO:0000256" key="2">
    <source>
        <dbReference type="ARBA" id="ARBA00006337"/>
    </source>
</evidence>
<dbReference type="SMART" id="SM01091">
    <property type="entry name" value="CorC_HlyC"/>
    <property type="match status" value="1"/>
</dbReference>
<evidence type="ECO:0000256" key="10">
    <source>
        <dbReference type="SAM" id="Phobius"/>
    </source>
</evidence>
<dbReference type="Gene3D" id="3.10.580.10">
    <property type="entry name" value="CBS-domain"/>
    <property type="match status" value="1"/>
</dbReference>
<dbReference type="RefSeq" id="WP_022228252.1">
    <property type="nucleotide sequence ID" value="NZ_UGPP01000001.1"/>
</dbReference>
<evidence type="ECO:0000256" key="6">
    <source>
        <dbReference type="ARBA" id="ARBA00023122"/>
    </source>
</evidence>
<dbReference type="PANTHER" id="PTHR22777">
    <property type="entry name" value="HEMOLYSIN-RELATED"/>
    <property type="match status" value="1"/>
</dbReference>
<keyword evidence="7 9" id="KW-0472">Membrane</keyword>
<comment type="similarity">
    <text evidence="2">Belongs to the UPF0053 family.</text>
</comment>
<feature type="transmembrane region" description="Helical" evidence="10">
    <location>
        <begin position="153"/>
        <end position="174"/>
    </location>
</feature>
<comment type="subcellular location">
    <subcellularLocation>
        <location evidence="1">Membrane</location>
        <topology evidence="1">Multi-pass membrane protein</topology>
    </subcellularLocation>
</comment>
<evidence type="ECO:0000313" key="14">
    <source>
        <dbReference type="Proteomes" id="UP000255234"/>
    </source>
</evidence>
<dbReference type="InterPro" id="IPR005170">
    <property type="entry name" value="Transptr-assoc_dom"/>
</dbReference>
<dbReference type="InterPro" id="IPR044751">
    <property type="entry name" value="Ion_transp-like_CBS"/>
</dbReference>
<keyword evidence="6 8" id="KW-0129">CBS domain</keyword>
<dbReference type="GO" id="GO:0050660">
    <property type="term" value="F:flavin adenine dinucleotide binding"/>
    <property type="evidence" value="ECO:0007669"/>
    <property type="project" value="InterPro"/>
</dbReference>
<feature type="domain" description="CBS" evidence="11">
    <location>
        <begin position="223"/>
        <end position="284"/>
    </location>
</feature>
<dbReference type="AlphaFoldDB" id="A0A378NTS9"/>
<evidence type="ECO:0000256" key="3">
    <source>
        <dbReference type="ARBA" id="ARBA00022692"/>
    </source>
</evidence>
<evidence type="ECO:0000256" key="1">
    <source>
        <dbReference type="ARBA" id="ARBA00004141"/>
    </source>
</evidence>
<organism evidence="13 14">
    <name type="scientific">Megamonas hypermegale</name>
    <dbReference type="NCBI Taxonomy" id="158847"/>
    <lineage>
        <taxon>Bacteria</taxon>
        <taxon>Bacillati</taxon>
        <taxon>Bacillota</taxon>
        <taxon>Negativicutes</taxon>
        <taxon>Selenomonadales</taxon>
        <taxon>Selenomonadaceae</taxon>
        <taxon>Megamonas</taxon>
    </lineage>
</organism>
<evidence type="ECO:0000259" key="12">
    <source>
        <dbReference type="PROSITE" id="PS51846"/>
    </source>
</evidence>
<evidence type="ECO:0000256" key="8">
    <source>
        <dbReference type="PROSITE-ProRule" id="PRU00703"/>
    </source>
</evidence>
<sequence length="437" mass="49803">MDIPETDLFIGLIFILILINALFILTEVAIADSHKNQLEKMLDEGKKKASEALKIIDKPTTYLIAVQIGNVSCNILIGLLTGISLAPFFIHALQAIFPDCDNYIEPISLIISTFIIILLCSILSTTLPRNIALTKPEYYLLTLLTPLKIWKKLLSPFISLFTSIANTLLLIFGINPQNNDSVTEDEVKDLIEKGTEDGTFEKAEQDIVDRIFHMSDQTAYSLMTPRTQMMWIDLEDSLEVNLKFIQEHNQNVFLVGKDNLDEFVGIVYAKDILNELLANKPLDLEKLMHKPMFVPRAMESFRVLEKFRESEINEAVVLDEYGGVVGFITIFDIINEVLGDITGKPVANSPQIIQRDEHSWYIDGLFDIDDFKEKFDIEVLPNEDSGHFQTMGGFITSYFGYIPKVGEKIIWHKFRFEIISMDKARIDRILVTQINKK</sequence>
<evidence type="ECO:0000256" key="7">
    <source>
        <dbReference type="ARBA" id="ARBA00023136"/>
    </source>
</evidence>
<dbReference type="CDD" id="cd04590">
    <property type="entry name" value="CBS_pair_CorC_HlyC_assoc"/>
    <property type="match status" value="1"/>
</dbReference>
<dbReference type="PANTHER" id="PTHR22777:SF17">
    <property type="entry name" value="UPF0053 PROTEIN SLL0260"/>
    <property type="match status" value="1"/>
</dbReference>
<feature type="transmembrane region" description="Helical" evidence="10">
    <location>
        <begin position="75"/>
        <end position="97"/>
    </location>
</feature>
<dbReference type="Pfam" id="PF00571">
    <property type="entry name" value="CBS"/>
    <property type="match status" value="2"/>
</dbReference>
<protein>
    <submittedName>
        <fullName evidence="13">Mg2+ and Co2+ transporter CorB</fullName>
    </submittedName>
</protein>
<feature type="transmembrane region" description="Helical" evidence="10">
    <location>
        <begin position="12"/>
        <end position="31"/>
    </location>
</feature>
<dbReference type="InterPro" id="IPR046342">
    <property type="entry name" value="CBS_dom_sf"/>
</dbReference>
<dbReference type="InterPro" id="IPR000644">
    <property type="entry name" value="CBS_dom"/>
</dbReference>
<gene>
    <name evidence="13" type="primary">ytfL_2</name>
    <name evidence="13" type="ORF">NCTC10571_01937</name>
</gene>
<dbReference type="InterPro" id="IPR016169">
    <property type="entry name" value="FAD-bd_PCMH_sub2"/>
</dbReference>
<keyword evidence="3 9" id="KW-0812">Transmembrane</keyword>
<dbReference type="EMBL" id="UGPP01000001">
    <property type="protein sequence ID" value="STY71771.1"/>
    <property type="molecule type" value="Genomic_DNA"/>
</dbReference>
<dbReference type="Pfam" id="PF03471">
    <property type="entry name" value="CorC_HlyC"/>
    <property type="match status" value="1"/>
</dbReference>
<accession>A0A378NTS9</accession>
<keyword evidence="4" id="KW-0677">Repeat</keyword>
<evidence type="ECO:0000256" key="5">
    <source>
        <dbReference type="ARBA" id="ARBA00022989"/>
    </source>
</evidence>
<evidence type="ECO:0000313" key="13">
    <source>
        <dbReference type="EMBL" id="STY71771.1"/>
    </source>
</evidence>
<dbReference type="InterPro" id="IPR002550">
    <property type="entry name" value="CNNM"/>
</dbReference>
<dbReference type="SUPFAM" id="SSF56176">
    <property type="entry name" value="FAD-binding/transporter-associated domain-like"/>
    <property type="match status" value="1"/>
</dbReference>
<dbReference type="GO" id="GO:0005886">
    <property type="term" value="C:plasma membrane"/>
    <property type="evidence" value="ECO:0007669"/>
    <property type="project" value="TreeGrafter"/>
</dbReference>
<feature type="transmembrane region" description="Helical" evidence="10">
    <location>
        <begin position="109"/>
        <end position="132"/>
    </location>
</feature>
<evidence type="ECO:0000256" key="4">
    <source>
        <dbReference type="ARBA" id="ARBA00022737"/>
    </source>
</evidence>
<feature type="domain" description="CBS" evidence="11">
    <location>
        <begin position="287"/>
        <end position="346"/>
    </location>
</feature>
<dbReference type="SUPFAM" id="SSF54631">
    <property type="entry name" value="CBS-domain pair"/>
    <property type="match status" value="1"/>
</dbReference>
<dbReference type="PROSITE" id="PS51846">
    <property type="entry name" value="CNNM"/>
    <property type="match status" value="1"/>
</dbReference>
<evidence type="ECO:0000259" key="11">
    <source>
        <dbReference type="PROSITE" id="PS51371"/>
    </source>
</evidence>
<reference evidence="13 14" key="1">
    <citation type="submission" date="2018-06" db="EMBL/GenBank/DDBJ databases">
        <authorList>
            <consortium name="Pathogen Informatics"/>
            <person name="Doyle S."/>
        </authorList>
    </citation>
    <scope>NUCLEOTIDE SEQUENCE [LARGE SCALE GENOMIC DNA]</scope>
    <source>
        <strain evidence="13 14">NCTC10571</strain>
    </source>
</reference>
<proteinExistence type="inferred from homology"/>
<dbReference type="Pfam" id="PF01595">
    <property type="entry name" value="CNNM"/>
    <property type="match status" value="1"/>
</dbReference>
<feature type="domain" description="CNNM transmembrane" evidence="12">
    <location>
        <begin position="2"/>
        <end position="204"/>
    </location>
</feature>
<keyword evidence="5 9" id="KW-1133">Transmembrane helix</keyword>